<evidence type="ECO:0000313" key="1">
    <source>
        <dbReference type="EMBL" id="KPL77103.1"/>
    </source>
</evidence>
<dbReference type="RefSeq" id="WP_061914460.1">
    <property type="nucleotide sequence ID" value="NZ_DF967971.1"/>
</dbReference>
<dbReference type="SUPFAM" id="SSF109854">
    <property type="entry name" value="DinB/YfiT-like putative metalloenzymes"/>
    <property type="match status" value="1"/>
</dbReference>
<gene>
    <name evidence="1" type="ORF">AC812_03750</name>
</gene>
<proteinExistence type="predicted"/>
<dbReference type="EMBL" id="LGHJ01000010">
    <property type="protein sequence ID" value="KPL77103.1"/>
    <property type="molecule type" value="Genomic_DNA"/>
</dbReference>
<name>A0A0P6XUK4_9CHLR</name>
<dbReference type="Gene3D" id="1.20.120.450">
    <property type="entry name" value="dinb family like domain"/>
    <property type="match status" value="1"/>
</dbReference>
<evidence type="ECO:0000313" key="2">
    <source>
        <dbReference type="Proteomes" id="UP000050514"/>
    </source>
</evidence>
<evidence type="ECO:0008006" key="3">
    <source>
        <dbReference type="Google" id="ProtNLM"/>
    </source>
</evidence>
<accession>A0A0P6XUK4</accession>
<sequence length="166" mass="19537">MNIQRIDPQDLIRSLKESHQAMLNFVEGLTPQQRLQAGACGYWSVKDVLAHLLLWESETIKLLFQARQGVKPSTVHFKKISADEQNALWYAQFKDRPFERVWSDYRIIRDQTIRRINEYSSDELNNPTLFSWLKGKNTLVMILTSDILDHEQEHLRGLIEWQKALS</sequence>
<reference evidence="1 2" key="1">
    <citation type="submission" date="2015-07" db="EMBL/GenBank/DDBJ databases">
        <title>Draft genome of Bellilinea caldifistulae DSM 17877.</title>
        <authorList>
            <person name="Hemp J."/>
            <person name="Ward L.M."/>
            <person name="Pace L.A."/>
            <person name="Fischer W.W."/>
        </authorList>
    </citation>
    <scope>NUCLEOTIDE SEQUENCE [LARGE SCALE GENOMIC DNA]</scope>
    <source>
        <strain evidence="1 2">GOMI-1</strain>
    </source>
</reference>
<protein>
    <recommendedName>
        <fullName evidence="3">ClbS/DfsB family four-helix bundle protein</fullName>
    </recommendedName>
</protein>
<dbReference type="Pfam" id="PF08020">
    <property type="entry name" value="DUF1706"/>
    <property type="match status" value="1"/>
</dbReference>
<dbReference type="InterPro" id="IPR034660">
    <property type="entry name" value="DinB/YfiT-like"/>
</dbReference>
<comment type="caution">
    <text evidence="1">The sequence shown here is derived from an EMBL/GenBank/DDBJ whole genome shotgun (WGS) entry which is preliminary data.</text>
</comment>
<organism evidence="1 2">
    <name type="scientific">Bellilinea caldifistulae</name>
    <dbReference type="NCBI Taxonomy" id="360411"/>
    <lineage>
        <taxon>Bacteria</taxon>
        <taxon>Bacillati</taxon>
        <taxon>Chloroflexota</taxon>
        <taxon>Anaerolineae</taxon>
        <taxon>Anaerolineales</taxon>
        <taxon>Anaerolineaceae</taxon>
        <taxon>Bellilinea</taxon>
    </lineage>
</organism>
<keyword evidence="2" id="KW-1185">Reference proteome</keyword>
<dbReference type="InterPro" id="IPR012550">
    <property type="entry name" value="DUF1706"/>
</dbReference>
<dbReference type="AlphaFoldDB" id="A0A0P6XUK4"/>
<dbReference type="Proteomes" id="UP000050514">
    <property type="component" value="Unassembled WGS sequence"/>
</dbReference>